<keyword evidence="1" id="KW-0175">Coiled coil</keyword>
<dbReference type="AlphaFoldDB" id="A0A4Y8Q6B3"/>
<reference evidence="2 3" key="1">
    <citation type="submission" date="2017-03" db="EMBL/GenBank/DDBJ databases">
        <title>Isolation of Levoglucosan Utilizing Bacteria.</title>
        <authorList>
            <person name="Arya A.S."/>
        </authorList>
    </citation>
    <scope>NUCLEOTIDE SEQUENCE [LARGE SCALE GENOMIC DNA]</scope>
    <source>
        <strain evidence="2 3">MEC069</strain>
    </source>
</reference>
<dbReference type="EMBL" id="MYFO01000006">
    <property type="protein sequence ID" value="TFE89777.1"/>
    <property type="molecule type" value="Genomic_DNA"/>
</dbReference>
<comment type="caution">
    <text evidence="2">The sequence shown here is derived from an EMBL/GenBank/DDBJ whole genome shotgun (WGS) entry which is preliminary data.</text>
</comment>
<sequence>MTAKKTLPLAEPAITAYSSHATALAIAATNEAYLPWYYCNYIQLYGLKDYNETVDLPLDFYMGPRKDFNYYTNTNWLTFLSTERQLIADTCGDIIDYIVACINSDLYVALHMDEYFMEDRWAYNSRKWDHENLIFGYDLERKVFHIIGFKGANRKFEPSEISFEVFRQAYDSIDIQTDPWRNQLFLIRRVEKEIDPFKGNFRFNLALITDSIREYLLGEDATRKFAMFQNSLSHLVFGMQVYESLKTNLPQFWFDFRPLHVLVEHKTVMAHRISYLRELGYLSEEVAAPLEQAFREMAHACTLMRSTQLRYMASRDRAKDRPLVDKILGELDKLAAREKEALEALLEALEQAQSARQPALA</sequence>
<gene>
    <name evidence="2" type="ORF">B5M42_06715</name>
</gene>
<dbReference type="Proteomes" id="UP000298246">
    <property type="component" value="Unassembled WGS sequence"/>
</dbReference>
<evidence type="ECO:0000256" key="1">
    <source>
        <dbReference type="SAM" id="Coils"/>
    </source>
</evidence>
<dbReference type="RefSeq" id="WP_230632886.1">
    <property type="nucleotide sequence ID" value="NZ_MYFO02000006.1"/>
</dbReference>
<evidence type="ECO:0008006" key="4">
    <source>
        <dbReference type="Google" id="ProtNLM"/>
    </source>
</evidence>
<feature type="coiled-coil region" evidence="1">
    <location>
        <begin position="328"/>
        <end position="355"/>
    </location>
</feature>
<accession>A0A4Y8Q6B3</accession>
<evidence type="ECO:0000313" key="2">
    <source>
        <dbReference type="EMBL" id="TFE89777.1"/>
    </source>
</evidence>
<organism evidence="2 3">
    <name type="scientific">Paenibacillus athensensis</name>
    <dbReference type="NCBI Taxonomy" id="1967502"/>
    <lineage>
        <taxon>Bacteria</taxon>
        <taxon>Bacillati</taxon>
        <taxon>Bacillota</taxon>
        <taxon>Bacilli</taxon>
        <taxon>Bacillales</taxon>
        <taxon>Paenibacillaceae</taxon>
        <taxon>Paenibacillus</taxon>
    </lineage>
</organism>
<name>A0A4Y8Q6B3_9BACL</name>
<keyword evidence="3" id="KW-1185">Reference proteome</keyword>
<proteinExistence type="predicted"/>
<evidence type="ECO:0000313" key="3">
    <source>
        <dbReference type="Proteomes" id="UP000298246"/>
    </source>
</evidence>
<protein>
    <recommendedName>
        <fullName evidence="4">Butirosin biosynthesis protein H N-terminal domain-containing protein</fullName>
    </recommendedName>
</protein>